<feature type="domain" description="UspA" evidence="2">
    <location>
        <begin position="385"/>
        <end position="534"/>
    </location>
</feature>
<reference evidence="3" key="1">
    <citation type="submission" date="2020-04" db="EMBL/GenBank/DDBJ databases">
        <title>Analysis of mating type loci in Filobasidium floriforme.</title>
        <authorList>
            <person name="Nowrousian M."/>
        </authorList>
    </citation>
    <scope>NUCLEOTIDE SEQUENCE</scope>
    <source>
        <strain evidence="3">CBS 6242</strain>
    </source>
</reference>
<dbReference type="EMBL" id="JABELV010000016">
    <property type="protein sequence ID" value="KAG7567091.1"/>
    <property type="molecule type" value="Genomic_DNA"/>
</dbReference>
<dbReference type="SUPFAM" id="SSF52402">
    <property type="entry name" value="Adenine nucleotide alpha hydrolases-like"/>
    <property type="match status" value="1"/>
</dbReference>
<gene>
    <name evidence="3" type="ORF">FFLO_01217</name>
</gene>
<evidence type="ECO:0000313" key="3">
    <source>
        <dbReference type="EMBL" id="KAG7567091.1"/>
    </source>
</evidence>
<dbReference type="InterPro" id="IPR006016">
    <property type="entry name" value="UspA"/>
</dbReference>
<feature type="compositionally biased region" description="Low complexity" evidence="1">
    <location>
        <begin position="17"/>
        <end position="36"/>
    </location>
</feature>
<evidence type="ECO:0000256" key="1">
    <source>
        <dbReference type="SAM" id="MobiDB-lite"/>
    </source>
</evidence>
<feature type="region of interest" description="Disordered" evidence="1">
    <location>
        <begin position="118"/>
        <end position="257"/>
    </location>
</feature>
<feature type="compositionally biased region" description="Basic and acidic residues" evidence="1">
    <location>
        <begin position="579"/>
        <end position="594"/>
    </location>
</feature>
<evidence type="ECO:0000259" key="2">
    <source>
        <dbReference type="Pfam" id="PF00582"/>
    </source>
</evidence>
<dbReference type="PANTHER" id="PTHR46100:SF4">
    <property type="entry name" value="USPA DOMAIN-CONTAINING PROTEIN"/>
    <property type="match status" value="1"/>
</dbReference>
<feature type="region of interest" description="Disordered" evidence="1">
    <location>
        <begin position="560"/>
        <end position="602"/>
    </location>
</feature>
<feature type="compositionally biased region" description="Acidic residues" evidence="1">
    <location>
        <begin position="218"/>
        <end position="244"/>
    </location>
</feature>
<dbReference type="PRINTS" id="PR01438">
    <property type="entry name" value="UNVRSLSTRESS"/>
</dbReference>
<protein>
    <recommendedName>
        <fullName evidence="2">UspA domain-containing protein</fullName>
    </recommendedName>
</protein>
<feature type="compositionally biased region" description="Basic and acidic residues" evidence="1">
    <location>
        <begin position="342"/>
        <end position="355"/>
    </location>
</feature>
<dbReference type="InterPro" id="IPR006015">
    <property type="entry name" value="Universal_stress_UspA"/>
</dbReference>
<dbReference type="InterPro" id="IPR014729">
    <property type="entry name" value="Rossmann-like_a/b/a_fold"/>
</dbReference>
<dbReference type="Pfam" id="PF00582">
    <property type="entry name" value="Usp"/>
    <property type="match status" value="1"/>
</dbReference>
<dbReference type="PANTHER" id="PTHR46100">
    <property type="entry name" value="IMP2'P"/>
    <property type="match status" value="1"/>
</dbReference>
<dbReference type="CDD" id="cd23659">
    <property type="entry name" value="USP_At3g01520-like"/>
    <property type="match status" value="1"/>
</dbReference>
<feature type="region of interest" description="Disordered" evidence="1">
    <location>
        <begin position="1"/>
        <end position="38"/>
    </location>
</feature>
<dbReference type="Gene3D" id="3.40.50.620">
    <property type="entry name" value="HUPs"/>
    <property type="match status" value="1"/>
</dbReference>
<keyword evidence="4" id="KW-1185">Reference proteome</keyword>
<name>A0A8K0JQV1_9TREE</name>
<evidence type="ECO:0000313" key="4">
    <source>
        <dbReference type="Proteomes" id="UP000812966"/>
    </source>
</evidence>
<sequence>MTSISATGPADAKNLIPTSTSGESTSSGGTVVSPTSDKQANDLIMGALNRKSGGGGHLMHKSPSATSLGSTKTTGALAALGMKAMGPGLGGFSAAEPTVVRSQPVGASSFELQRAKTVDFDTSPQKDTGGLFSAFGGTKEKERGRSSSKSKRDKYKIFSRRSLAAGSAGLGGPRSRETSPVGALSEHAESDGESVTSSSRGYRPKSTAFSAKRRVGDNAEDSDEDDASDEDTDGETETDLDYDESSLSHEIVGEDGWVEDVFDEETEKNTEANAIYFEGDAAGLGGTGVLEDANGEAVEVEVDVLGEGPNVIRPPEPVFQQSTMTRRAPSPEDEGGKRKKPTKFEPEPLETSRPEFGRNRCTIRMTQGDPDEALEQTGTKLRSYVVLSDLSEEAGYALQWAIGTVARDGDELLVTTVIETDSKSKLCFVVDPKNPNEQDRVAKLRVQKERQGIALQLVRQVTGLLQRTKLNVTVTCQAIHSKNARHMLLDLIDYLEPTMVIVGSRGLGKLQGILLGSTSHYLVQKSSVPVMVARRRLKKPLRKTDPALLRHAPRVSLAGASIEKSASTKQEDEILDAEQLERESEMADQDKKESTGAFSTAS</sequence>
<dbReference type="AlphaFoldDB" id="A0A8K0JQV1"/>
<dbReference type="Proteomes" id="UP000812966">
    <property type="component" value="Unassembled WGS sequence"/>
</dbReference>
<proteinExistence type="predicted"/>
<feature type="compositionally biased region" description="Basic residues" evidence="1">
    <location>
        <begin position="146"/>
        <end position="159"/>
    </location>
</feature>
<comment type="caution">
    <text evidence="3">The sequence shown here is derived from an EMBL/GenBank/DDBJ whole genome shotgun (WGS) entry which is preliminary data.</text>
</comment>
<accession>A0A8K0JQV1</accession>
<feature type="region of interest" description="Disordered" evidence="1">
    <location>
        <begin position="308"/>
        <end position="355"/>
    </location>
</feature>
<organism evidence="3 4">
    <name type="scientific">Filobasidium floriforme</name>
    <dbReference type="NCBI Taxonomy" id="5210"/>
    <lineage>
        <taxon>Eukaryota</taxon>
        <taxon>Fungi</taxon>
        <taxon>Dikarya</taxon>
        <taxon>Basidiomycota</taxon>
        <taxon>Agaricomycotina</taxon>
        <taxon>Tremellomycetes</taxon>
        <taxon>Filobasidiales</taxon>
        <taxon>Filobasidiaceae</taxon>
        <taxon>Filobasidium</taxon>
    </lineage>
</organism>